<evidence type="ECO:0000313" key="2">
    <source>
        <dbReference type="EMBL" id="NHN83484.1"/>
    </source>
</evidence>
<keyword evidence="3" id="KW-1185">Reference proteome</keyword>
<reference evidence="2 3" key="1">
    <citation type="journal article" date="2020" name="Int. J. Syst. Evol. Microbiol.">
        <title>Novel acetic acid bacteria from cider fermentations: Acetobacter conturbans sp. nov. and Acetobacter fallax sp. nov.</title>
        <authorList>
            <person name="Sombolestani A.S."/>
            <person name="Cleenwerck I."/>
            <person name="Cnockaert M."/>
            <person name="Borremans W."/>
            <person name="Wieme A.D."/>
            <person name="De Vuyst L."/>
            <person name="Vandamme P."/>
        </authorList>
    </citation>
    <scope>NUCLEOTIDE SEQUENCE [LARGE SCALE GENOMIC DNA]</scope>
    <source>
        <strain evidence="2 3">LMG 30640</strain>
    </source>
</reference>
<dbReference type="EMBL" id="WOTB01000002">
    <property type="protein sequence ID" value="NHN83484.1"/>
    <property type="molecule type" value="Genomic_DNA"/>
</dbReference>
<name>A0ABX0JPC8_9PROT</name>
<evidence type="ECO:0000313" key="3">
    <source>
        <dbReference type="Proteomes" id="UP000635278"/>
    </source>
</evidence>
<comment type="caution">
    <text evidence="2">The sequence shown here is derived from an EMBL/GenBank/DDBJ whole genome shotgun (WGS) entry which is preliminary data.</text>
</comment>
<accession>A0ABX0JPC8</accession>
<protein>
    <submittedName>
        <fullName evidence="2">Uncharacterized protein</fullName>
    </submittedName>
</protein>
<organism evidence="2 3">
    <name type="scientific">Acetobacter musti</name>
    <dbReference type="NCBI Taxonomy" id="864732"/>
    <lineage>
        <taxon>Bacteria</taxon>
        <taxon>Pseudomonadati</taxon>
        <taxon>Pseudomonadota</taxon>
        <taxon>Alphaproteobacteria</taxon>
        <taxon>Acetobacterales</taxon>
        <taxon>Acetobacteraceae</taxon>
        <taxon>Acetobacter</taxon>
    </lineage>
</organism>
<dbReference type="RefSeq" id="WP_173581911.1">
    <property type="nucleotide sequence ID" value="NZ_WOTB01000002.1"/>
</dbReference>
<feature type="region of interest" description="Disordered" evidence="1">
    <location>
        <begin position="12"/>
        <end position="58"/>
    </location>
</feature>
<proteinExistence type="predicted"/>
<dbReference type="Proteomes" id="UP000635278">
    <property type="component" value="Unassembled WGS sequence"/>
</dbReference>
<evidence type="ECO:0000256" key="1">
    <source>
        <dbReference type="SAM" id="MobiDB-lite"/>
    </source>
</evidence>
<gene>
    <name evidence="2" type="ORF">GOB93_02365</name>
</gene>
<sequence length="90" mass="9784">MVIISLPVFPPCGSEHENIEPTEQEDPSATLNKHTILPGADHGGSPEIVPAFPEAGEADEKKTPVLPGAVQHCFQEKRFHFQARICSLNV</sequence>